<dbReference type="AlphaFoldDB" id="A0A6N6MPK7"/>
<name>A0A6N6MPK7_9HYPH</name>
<evidence type="ECO:0000313" key="2">
    <source>
        <dbReference type="Proteomes" id="UP000441523"/>
    </source>
</evidence>
<keyword evidence="2" id="KW-1185">Reference proteome</keyword>
<evidence type="ECO:0000313" key="1">
    <source>
        <dbReference type="EMBL" id="KAB1072945.1"/>
    </source>
</evidence>
<proteinExistence type="predicted"/>
<gene>
    <name evidence="1" type="ORF">F6X51_13225</name>
</gene>
<dbReference type="SUPFAM" id="SSF141371">
    <property type="entry name" value="PilZ domain-like"/>
    <property type="match status" value="1"/>
</dbReference>
<accession>A0A6N6MPK7</accession>
<protein>
    <submittedName>
        <fullName evidence="1">Pilus assembly protein PilZ</fullName>
    </submittedName>
</protein>
<reference evidence="1 2" key="1">
    <citation type="submission" date="2019-09" db="EMBL/GenBank/DDBJ databases">
        <title>YIM 132548 draft genome.</title>
        <authorList>
            <person name="Jiang L."/>
        </authorList>
    </citation>
    <scope>NUCLEOTIDE SEQUENCE [LARGE SCALE GENOMIC DNA]</scope>
    <source>
        <strain evidence="1 2">YIM 132548</strain>
    </source>
</reference>
<organism evidence="1 2">
    <name type="scientific">Methylobacterium planeticum</name>
    <dbReference type="NCBI Taxonomy" id="2615211"/>
    <lineage>
        <taxon>Bacteria</taxon>
        <taxon>Pseudomonadati</taxon>
        <taxon>Pseudomonadota</taxon>
        <taxon>Alphaproteobacteria</taxon>
        <taxon>Hyphomicrobiales</taxon>
        <taxon>Methylobacteriaceae</taxon>
        <taxon>Methylobacterium</taxon>
    </lineage>
</organism>
<dbReference type="EMBL" id="VZZJ01000010">
    <property type="protein sequence ID" value="KAB1072945.1"/>
    <property type="molecule type" value="Genomic_DNA"/>
</dbReference>
<dbReference type="RefSeq" id="WP_150964135.1">
    <property type="nucleotide sequence ID" value="NZ_VZZJ01000010.1"/>
</dbReference>
<comment type="caution">
    <text evidence="1">The sequence shown here is derived from an EMBL/GenBank/DDBJ whole genome shotgun (WGS) entry which is preliminary data.</text>
</comment>
<sequence>MFVERRAAVRRDALVFGRLFFHEAPQMHDCLVWTASELGALIEVEPGIDVPDRFHAVIPSLGIDRDAMIVWRDGRRIGVAYIR</sequence>
<dbReference type="Proteomes" id="UP000441523">
    <property type="component" value="Unassembled WGS sequence"/>
</dbReference>